<comment type="caution">
    <text evidence="3">The sequence shown here is derived from an EMBL/GenBank/DDBJ whole genome shotgun (WGS) entry which is preliminary data.</text>
</comment>
<evidence type="ECO:0000259" key="2">
    <source>
        <dbReference type="Pfam" id="PF00561"/>
    </source>
</evidence>
<dbReference type="Proteomes" id="UP001206595">
    <property type="component" value="Unassembled WGS sequence"/>
</dbReference>
<dbReference type="EMBL" id="MU620961">
    <property type="protein sequence ID" value="KAI8576130.1"/>
    <property type="molecule type" value="Genomic_DNA"/>
</dbReference>
<dbReference type="PANTHER" id="PTHR42886">
    <property type="entry name" value="RE40534P-RELATED"/>
    <property type="match status" value="1"/>
</dbReference>
<dbReference type="GO" id="GO:0055088">
    <property type="term" value="P:lipid homeostasis"/>
    <property type="evidence" value="ECO:0007669"/>
    <property type="project" value="TreeGrafter"/>
</dbReference>
<evidence type="ECO:0000313" key="3">
    <source>
        <dbReference type="EMBL" id="KAI8576130.1"/>
    </source>
</evidence>
<sequence length="393" mass="44701">MRFWTRVNSHLATRSIGSENLLEVYADIWRNLSGRGHVAPQKLVSKKQQSLAVAEKAMFRCVQQPLESRMTEIQPTWSRKTSKPCYISSVSTNSDTTEKKPDLVLVHGYGGGKGIWIRNIDELSKHYTVHAIDLLGWGRSTRDRYCGNDAVKAQSYFVDSLESWRQAMGIEKMTLLGHSFGGFVSASYALKHRERLDRLVLLSPIGLKGFQFPSDQIFSLSSRILFTSIWTLTPQRILGMLPKSRVLQMLARSRVRTVQAFGYSDDTVIRYIYELATQSVSGEMAFSKLMGHTKDSSMAWHVPLKDQLHQLHDLPLYMVYGEHDWIDFRYANEVKKNILPQTKVFLLPNAGHHGYVEAADLLSHIVSNLDKDLSSLEYHGELDNARGNYLSFA</sequence>
<gene>
    <name evidence="3" type="ORF">K450DRAFT_258174</name>
</gene>
<evidence type="ECO:0000256" key="1">
    <source>
        <dbReference type="ARBA" id="ARBA00038097"/>
    </source>
</evidence>
<evidence type="ECO:0000313" key="4">
    <source>
        <dbReference type="Proteomes" id="UP001206595"/>
    </source>
</evidence>
<dbReference type="Pfam" id="PF00561">
    <property type="entry name" value="Abhydrolase_1"/>
    <property type="match status" value="1"/>
</dbReference>
<feature type="domain" description="AB hydrolase-1" evidence="2">
    <location>
        <begin position="103"/>
        <end position="204"/>
    </location>
</feature>
<protein>
    <recommendedName>
        <fullName evidence="2">AB hydrolase-1 domain-containing protein</fullName>
    </recommendedName>
</protein>
<reference evidence="3" key="2">
    <citation type="journal article" date="2022" name="Proc. Natl. Acad. Sci. U.S.A.">
        <title>Diploid-dominant life cycles characterize the early evolution of Fungi.</title>
        <authorList>
            <person name="Amses K.R."/>
            <person name="Simmons D.R."/>
            <person name="Longcore J.E."/>
            <person name="Mondo S.J."/>
            <person name="Seto K."/>
            <person name="Jeronimo G.H."/>
            <person name="Bonds A.E."/>
            <person name="Quandt C.A."/>
            <person name="Davis W.J."/>
            <person name="Chang Y."/>
            <person name="Federici B.A."/>
            <person name="Kuo A."/>
            <person name="LaButti K."/>
            <person name="Pangilinan J."/>
            <person name="Andreopoulos W."/>
            <person name="Tritt A."/>
            <person name="Riley R."/>
            <person name="Hundley H."/>
            <person name="Johnson J."/>
            <person name="Lipzen A."/>
            <person name="Barry K."/>
            <person name="Lang B.F."/>
            <person name="Cuomo C.A."/>
            <person name="Buchler N.E."/>
            <person name="Grigoriev I.V."/>
            <person name="Spatafora J.W."/>
            <person name="Stajich J.E."/>
            <person name="James T.Y."/>
        </authorList>
    </citation>
    <scope>NUCLEOTIDE SEQUENCE</scope>
    <source>
        <strain evidence="3">AG</strain>
    </source>
</reference>
<proteinExistence type="inferred from homology"/>
<name>A0AAD5E5S0_UMBRA</name>
<dbReference type="InterPro" id="IPR029058">
    <property type="entry name" value="AB_hydrolase_fold"/>
</dbReference>
<comment type="similarity">
    <text evidence="1">Belongs to the peptidase S33 family. ABHD4/ABHD5 subfamily.</text>
</comment>
<keyword evidence="4" id="KW-1185">Reference proteome</keyword>
<dbReference type="GO" id="GO:0052689">
    <property type="term" value="F:carboxylic ester hydrolase activity"/>
    <property type="evidence" value="ECO:0007669"/>
    <property type="project" value="TreeGrafter"/>
</dbReference>
<dbReference type="RefSeq" id="XP_051441134.1">
    <property type="nucleotide sequence ID" value="XM_051591796.1"/>
</dbReference>
<organism evidence="3 4">
    <name type="scientific">Umbelopsis ramanniana AG</name>
    <dbReference type="NCBI Taxonomy" id="1314678"/>
    <lineage>
        <taxon>Eukaryota</taxon>
        <taxon>Fungi</taxon>
        <taxon>Fungi incertae sedis</taxon>
        <taxon>Mucoromycota</taxon>
        <taxon>Mucoromycotina</taxon>
        <taxon>Umbelopsidomycetes</taxon>
        <taxon>Umbelopsidales</taxon>
        <taxon>Umbelopsidaceae</taxon>
        <taxon>Umbelopsis</taxon>
    </lineage>
</organism>
<dbReference type="SUPFAM" id="SSF53474">
    <property type="entry name" value="alpha/beta-Hydrolases"/>
    <property type="match status" value="1"/>
</dbReference>
<dbReference type="PANTHER" id="PTHR42886:SF29">
    <property type="entry name" value="PUMMELIG, ISOFORM A"/>
    <property type="match status" value="1"/>
</dbReference>
<dbReference type="GO" id="GO:0006654">
    <property type="term" value="P:phosphatidic acid biosynthetic process"/>
    <property type="evidence" value="ECO:0007669"/>
    <property type="project" value="TreeGrafter"/>
</dbReference>
<dbReference type="Gene3D" id="3.40.50.1820">
    <property type="entry name" value="alpha/beta hydrolase"/>
    <property type="match status" value="1"/>
</dbReference>
<dbReference type="InterPro" id="IPR000073">
    <property type="entry name" value="AB_hydrolase_1"/>
</dbReference>
<dbReference type="PRINTS" id="PR00111">
    <property type="entry name" value="ABHYDROLASE"/>
</dbReference>
<accession>A0AAD5E5S0</accession>
<dbReference type="GO" id="GO:0042171">
    <property type="term" value="F:lysophosphatidic acid acyltransferase activity"/>
    <property type="evidence" value="ECO:0007669"/>
    <property type="project" value="TreeGrafter"/>
</dbReference>
<dbReference type="GeneID" id="75917139"/>
<dbReference type="AlphaFoldDB" id="A0AAD5E5S0"/>
<reference evidence="3" key="1">
    <citation type="submission" date="2021-06" db="EMBL/GenBank/DDBJ databases">
        <authorList>
            <consortium name="DOE Joint Genome Institute"/>
            <person name="Mondo S.J."/>
            <person name="Amses K.R."/>
            <person name="Simmons D.R."/>
            <person name="Longcore J.E."/>
            <person name="Seto K."/>
            <person name="Alves G.H."/>
            <person name="Bonds A.E."/>
            <person name="Quandt C.A."/>
            <person name="Davis W.J."/>
            <person name="Chang Y."/>
            <person name="Letcher P.M."/>
            <person name="Powell M.J."/>
            <person name="Kuo A."/>
            <person name="Labutti K."/>
            <person name="Pangilinan J."/>
            <person name="Andreopoulos W."/>
            <person name="Tritt A."/>
            <person name="Riley R."/>
            <person name="Hundley H."/>
            <person name="Johnson J."/>
            <person name="Lipzen A."/>
            <person name="Barry K."/>
            <person name="Berbee M.L."/>
            <person name="Buchler N.E."/>
            <person name="Grigoriev I.V."/>
            <person name="Spatafora J.W."/>
            <person name="Stajich J.E."/>
            <person name="James T.Y."/>
        </authorList>
    </citation>
    <scope>NUCLEOTIDE SEQUENCE</scope>
    <source>
        <strain evidence="3">AG</strain>
    </source>
</reference>